<feature type="compositionally biased region" description="Basic and acidic residues" evidence="7">
    <location>
        <begin position="65"/>
        <end position="74"/>
    </location>
</feature>
<dbReference type="InterPro" id="IPR018020">
    <property type="entry name" value="OHCU_decarboxylase"/>
</dbReference>
<evidence type="ECO:0000256" key="7">
    <source>
        <dbReference type="SAM" id="MobiDB-lite"/>
    </source>
</evidence>
<dbReference type="NCBIfam" id="TIGR03180">
    <property type="entry name" value="UraD_2"/>
    <property type="match status" value="1"/>
</dbReference>
<dbReference type="PANTHER" id="PTHR43466">
    <property type="entry name" value="2-OXO-4-HYDROXY-4-CARBOXY-5-UREIDOIMIDAZOLINE DECARBOXYLASE-RELATED"/>
    <property type="match status" value="1"/>
</dbReference>
<dbReference type="Gene3D" id="1.10.3330.10">
    <property type="entry name" value="Oxo-4-hydroxy-4-carboxy-5-ureidoimidazoline decarboxylase"/>
    <property type="match status" value="1"/>
</dbReference>
<reference evidence="9 10" key="1">
    <citation type="journal article" date="2001" name="Int. J. Syst. Evol. Microbiol.">
        <title>Agreia bicolorata gen. nov., sp. nov., to accommodate actinobacteria isolated from narrow reed grass infected by the nematode Heteroanguina graminophila.</title>
        <authorList>
            <person name="Evtushenko L.I."/>
            <person name="Dorofeeva L.V."/>
            <person name="Dobrovolskaya T.G."/>
            <person name="Streshinskaya G.M."/>
            <person name="Subbotin S.A."/>
            <person name="Tiedje J.M."/>
        </authorList>
    </citation>
    <scope>NUCLEOTIDE SEQUENCE [LARGE SCALE GENOMIC DNA]</scope>
    <source>
        <strain evidence="9 10">VKM Ac-1804</strain>
    </source>
</reference>
<evidence type="ECO:0000256" key="3">
    <source>
        <dbReference type="ARBA" id="ARBA00012257"/>
    </source>
</evidence>
<evidence type="ECO:0000256" key="2">
    <source>
        <dbReference type="ARBA" id="ARBA00004754"/>
    </source>
</evidence>
<evidence type="ECO:0000256" key="5">
    <source>
        <dbReference type="ARBA" id="ARBA00022793"/>
    </source>
</evidence>
<comment type="catalytic activity">
    <reaction evidence="1">
        <text>5-hydroxy-2-oxo-4-ureido-2,5-dihydro-1H-imidazole-5-carboxylate + H(+) = (S)-allantoin + CO2</text>
        <dbReference type="Rhea" id="RHEA:26301"/>
        <dbReference type="ChEBI" id="CHEBI:15378"/>
        <dbReference type="ChEBI" id="CHEBI:15678"/>
        <dbReference type="ChEBI" id="CHEBI:16526"/>
        <dbReference type="ChEBI" id="CHEBI:58639"/>
        <dbReference type="EC" id="4.1.1.97"/>
    </reaction>
</comment>
<dbReference type="EC" id="4.1.1.97" evidence="3"/>
<dbReference type="SUPFAM" id="SSF158694">
    <property type="entry name" value="UraD-Like"/>
    <property type="match status" value="1"/>
</dbReference>
<dbReference type="RefSeq" id="WP_044442119.1">
    <property type="nucleotide sequence ID" value="NZ_JYFC01000005.1"/>
</dbReference>
<comment type="caution">
    <text evidence="9">The sequence shown here is derived from an EMBL/GenBank/DDBJ whole genome shotgun (WGS) entry which is preliminary data.</text>
</comment>
<organism evidence="9 10">
    <name type="scientific">Agreia bicolorata</name>
    <dbReference type="NCBI Taxonomy" id="110935"/>
    <lineage>
        <taxon>Bacteria</taxon>
        <taxon>Bacillati</taxon>
        <taxon>Actinomycetota</taxon>
        <taxon>Actinomycetes</taxon>
        <taxon>Micrococcales</taxon>
        <taxon>Microbacteriaceae</taxon>
        <taxon>Agreia</taxon>
    </lineage>
</organism>
<dbReference type="NCBIfam" id="NF010372">
    <property type="entry name" value="PRK13798.1"/>
    <property type="match status" value="1"/>
</dbReference>
<dbReference type="Proteomes" id="UP000032503">
    <property type="component" value="Unassembled WGS sequence"/>
</dbReference>
<keyword evidence="6" id="KW-0456">Lyase</keyword>
<dbReference type="PANTHER" id="PTHR43466:SF1">
    <property type="entry name" value="2-OXO-4-HYDROXY-4-CARBOXY-5-UREIDOIMIDAZOLINE DECARBOXYLASE-RELATED"/>
    <property type="match status" value="1"/>
</dbReference>
<dbReference type="EMBL" id="JYFC01000005">
    <property type="protein sequence ID" value="KJC63807.1"/>
    <property type="molecule type" value="Genomic_DNA"/>
</dbReference>
<gene>
    <name evidence="9" type="ORF">TZ00_12255</name>
</gene>
<keyword evidence="4" id="KW-0659">Purine metabolism</keyword>
<evidence type="ECO:0000259" key="8">
    <source>
        <dbReference type="Pfam" id="PF09349"/>
    </source>
</evidence>
<sequence length="172" mass="19159">MNDHSADQHRVDHLRVDLRACLAVPRWIDEVAEQAPFASVDDLLEAGRTAANPLTPDEVEAALADHPRIGDKPVGEGASQSFSRSEQESLGDDDAETVAAIAEGNAIYEKRFDRVFLIRAAGRSRAEILAELNRRIRLDDDEEFEIVEQQLREIALLRLEKTFTERGIGVAE</sequence>
<proteinExistence type="predicted"/>
<evidence type="ECO:0000313" key="9">
    <source>
        <dbReference type="EMBL" id="KJC63807.1"/>
    </source>
</evidence>
<name>A0ABR5CDU8_9MICO</name>
<evidence type="ECO:0000313" key="10">
    <source>
        <dbReference type="Proteomes" id="UP000032503"/>
    </source>
</evidence>
<feature type="region of interest" description="Disordered" evidence="7">
    <location>
        <begin position="65"/>
        <end position="93"/>
    </location>
</feature>
<keyword evidence="10" id="KW-1185">Reference proteome</keyword>
<feature type="domain" description="Oxo-4-hydroxy-4-carboxy-5-ureidoimidazoline decarboxylase" evidence="8">
    <location>
        <begin position="17"/>
        <end position="160"/>
    </location>
</feature>
<dbReference type="InterPro" id="IPR036778">
    <property type="entry name" value="OHCU_decarboxylase_sf"/>
</dbReference>
<dbReference type="Pfam" id="PF09349">
    <property type="entry name" value="OHCU_decarbox"/>
    <property type="match status" value="1"/>
</dbReference>
<protein>
    <recommendedName>
        <fullName evidence="3">2-oxo-4-hydroxy-4-carboxy-5-ureidoimidazoline decarboxylase</fullName>
        <ecNumber evidence="3">4.1.1.97</ecNumber>
    </recommendedName>
</protein>
<accession>A0ABR5CDU8</accession>
<evidence type="ECO:0000256" key="1">
    <source>
        <dbReference type="ARBA" id="ARBA00001163"/>
    </source>
</evidence>
<evidence type="ECO:0000256" key="4">
    <source>
        <dbReference type="ARBA" id="ARBA00022631"/>
    </source>
</evidence>
<dbReference type="InterPro" id="IPR017595">
    <property type="entry name" value="OHCU_decarboxylase-2"/>
</dbReference>
<keyword evidence="5" id="KW-0210">Decarboxylase</keyword>
<comment type="pathway">
    <text evidence="2">Purine metabolism; urate degradation; (S)-allantoin from urate: step 3/3.</text>
</comment>
<evidence type="ECO:0000256" key="6">
    <source>
        <dbReference type="ARBA" id="ARBA00023239"/>
    </source>
</evidence>